<dbReference type="Pfam" id="PF10536">
    <property type="entry name" value="PMD"/>
    <property type="match status" value="1"/>
</dbReference>
<feature type="compositionally biased region" description="Basic and acidic residues" evidence="1">
    <location>
        <begin position="566"/>
        <end position="585"/>
    </location>
</feature>
<dbReference type="InterPro" id="IPR019557">
    <property type="entry name" value="AminoTfrase-like_pln_mobile"/>
</dbReference>
<sequence>MVLEVVGGDPKVGTEEAIKASPLRIGIQVAHFSSSVMTMGNIGMARPLRDPWYQMKGLFPAVPPTTSMTISSMYWVSREFFGFVEEAWIPDLEGIVDLQIKRGVFETVSLQLEYPSSIVETWVDWGLNIYRDVAGTHHLVRRWCPATHTFFLAWGEFTVIIEDVANLLLLPILGDVDPTRLRLIAAESVIEEELIEGFGGKGASFGWHLAKHSTWVTTFHRRSDESKKYIRCAAFVAFWLTKFVFYEHPHYAMQPSVFRLNHKDFLCLFMGTLKGGFSIIFKWSGAKGLAGLMDSLDKRTGFTWRPYSNLVSDFASRSPLLLMHGFAISASGLKEGDMTRISYLASVKVGWLPAWSSQGIKYVAYCTHRVTRQFGFDQDILGSNLEVLGSNHHKDPYLKGNAYAFYSSIFVEYVRGRTPSDIPMPGLRVKPPSNFRILRNVASGNGYGSRQGVGYVEWHEKKSSWKVFGTHLPPEWASTHSTFIEDEGGRSKKGKRVVKKSPIALIDPSKEGKKKARVHVTLATSFPITSIDVLVMFEPVSPSTVVTRGSARRTRSQSKLVTTPIGKDEKGSRDLPIDLSARDKSPNGSKETSANAVKAFAENVDAAVDVGNTLTEEGVYVNAIAGKFSTLSESNINICEPEGLADLARGGLIVEGGTAGISTKVAEPATIAGRLAEELFMPFNYDDYFAGLGTFLDTKRPSYVSLPMIQDKLLAHATPTSDRVIDPNNLALIPHGGTSTTVSGDGTSSNDSEGLRGGMLDQDAQDPYDDMDDNLVVKEVPAPFSGEVVDTSSSSGEGIEVSPARGDDLDLTLRVPYSRLHDGSMRTMAGEETSANLPLAAGRVGMSKGSTISAVEGLTQFLEDSTKEIYNDHSLRHFWSLHKRFGNFTLGFKFGCGSDSFYPRLLSGVLCDMRRTPLELVTERKLQDWRRVARELIDLGFAVDFLLERIREVAHMYFRRKAFAEAEAINAQIAYHKEQIVQLEAKKNGLPHVISLGNLFAGCVLTHGLID</sequence>
<evidence type="ECO:0000256" key="1">
    <source>
        <dbReference type="SAM" id="MobiDB-lite"/>
    </source>
</evidence>
<proteinExistence type="predicted"/>
<organism evidence="3">
    <name type="scientific">Fagus sylvatica</name>
    <name type="common">Beechnut</name>
    <dbReference type="NCBI Taxonomy" id="28930"/>
    <lineage>
        <taxon>Eukaryota</taxon>
        <taxon>Viridiplantae</taxon>
        <taxon>Streptophyta</taxon>
        <taxon>Embryophyta</taxon>
        <taxon>Tracheophyta</taxon>
        <taxon>Spermatophyta</taxon>
        <taxon>Magnoliopsida</taxon>
        <taxon>eudicotyledons</taxon>
        <taxon>Gunneridae</taxon>
        <taxon>Pentapetalae</taxon>
        <taxon>rosids</taxon>
        <taxon>fabids</taxon>
        <taxon>Fagales</taxon>
        <taxon>Fagaceae</taxon>
        <taxon>Fagus</taxon>
    </lineage>
</organism>
<evidence type="ECO:0000313" key="3">
    <source>
        <dbReference type="EMBL" id="SPD13522.1"/>
    </source>
</evidence>
<dbReference type="GO" id="GO:0010073">
    <property type="term" value="P:meristem maintenance"/>
    <property type="evidence" value="ECO:0007669"/>
    <property type="project" value="InterPro"/>
</dbReference>
<name>A0A2N9HMQ0_FAGSY</name>
<dbReference type="AlphaFoldDB" id="A0A2N9HMQ0"/>
<feature type="domain" description="Aminotransferase-like plant mobile" evidence="2">
    <location>
        <begin position="129"/>
        <end position="254"/>
    </location>
</feature>
<evidence type="ECO:0000259" key="2">
    <source>
        <dbReference type="Pfam" id="PF10536"/>
    </source>
</evidence>
<dbReference type="PANTHER" id="PTHR46033">
    <property type="entry name" value="PROTEIN MAIN-LIKE 2"/>
    <property type="match status" value="1"/>
</dbReference>
<dbReference type="PANTHER" id="PTHR46033:SF80">
    <property type="entry name" value="PROTEIN MAIN-LIKE 2-LIKE"/>
    <property type="match status" value="1"/>
</dbReference>
<gene>
    <name evidence="3" type="ORF">FSB_LOCUS41404</name>
</gene>
<protein>
    <recommendedName>
        <fullName evidence="2">Aminotransferase-like plant mobile domain-containing protein</fullName>
    </recommendedName>
</protein>
<dbReference type="EMBL" id="OIVN01003779">
    <property type="protein sequence ID" value="SPD13522.1"/>
    <property type="molecule type" value="Genomic_DNA"/>
</dbReference>
<accession>A0A2N9HMQ0</accession>
<feature type="region of interest" description="Disordered" evidence="1">
    <location>
        <begin position="548"/>
        <end position="594"/>
    </location>
</feature>
<dbReference type="InterPro" id="IPR044824">
    <property type="entry name" value="MAIN-like"/>
</dbReference>
<reference evidence="3" key="1">
    <citation type="submission" date="2018-02" db="EMBL/GenBank/DDBJ databases">
        <authorList>
            <person name="Cohen D.B."/>
            <person name="Kent A.D."/>
        </authorList>
    </citation>
    <scope>NUCLEOTIDE SEQUENCE</scope>
</reference>